<protein>
    <submittedName>
        <fullName evidence="1">DUF899 domain-containing protein</fullName>
    </submittedName>
</protein>
<sequence length="238" mass="26941">MELPVVASPEEWRKARVELLREEKAATALLDRIAERRRALPMVEVVEPYVFVGRDGEASLLELFEGRRQLIVYHFMWVGDAGCPSCSVVADNMGHPAHLGAAETTLVMVSRAPWADIDRFQQRMGWSTPWYSSQGTGFNYDFHVTSDPEVAPIEYNYMDQAELEAKGFDYFLTGDNHGLSVFLRDGDQVFHTYSTYGRGCETLVGTYSYLDLTPLGRQLHITEFPHHDSYESAAGHCH</sequence>
<comment type="caution">
    <text evidence="1">The sequence shown here is derived from an EMBL/GenBank/DDBJ whole genome shotgun (WGS) entry which is preliminary data.</text>
</comment>
<dbReference type="InterPro" id="IPR010296">
    <property type="entry name" value="DUF899_thioredox"/>
</dbReference>
<evidence type="ECO:0000313" key="1">
    <source>
        <dbReference type="EMBL" id="GAA2048417.1"/>
    </source>
</evidence>
<keyword evidence="2" id="KW-1185">Reference proteome</keyword>
<name>A0ABP5GKQ8_9ACTN</name>
<reference evidence="2" key="1">
    <citation type="journal article" date="2019" name="Int. J. Syst. Evol. Microbiol.">
        <title>The Global Catalogue of Microorganisms (GCM) 10K type strain sequencing project: providing services to taxonomists for standard genome sequencing and annotation.</title>
        <authorList>
            <consortium name="The Broad Institute Genomics Platform"/>
            <consortium name="The Broad Institute Genome Sequencing Center for Infectious Disease"/>
            <person name="Wu L."/>
            <person name="Ma J."/>
        </authorList>
    </citation>
    <scope>NUCLEOTIDE SEQUENCE [LARGE SCALE GENOMIC DNA]</scope>
    <source>
        <strain evidence="2">JCM 16014</strain>
    </source>
</reference>
<proteinExistence type="predicted"/>
<dbReference type="Pfam" id="PF05988">
    <property type="entry name" value="DUF899"/>
    <property type="match status" value="1"/>
</dbReference>
<organism evidence="1 2">
    <name type="scientific">Catenulispora yoronensis</name>
    <dbReference type="NCBI Taxonomy" id="450799"/>
    <lineage>
        <taxon>Bacteria</taxon>
        <taxon>Bacillati</taxon>
        <taxon>Actinomycetota</taxon>
        <taxon>Actinomycetes</taxon>
        <taxon>Catenulisporales</taxon>
        <taxon>Catenulisporaceae</taxon>
        <taxon>Catenulispora</taxon>
    </lineage>
</organism>
<accession>A0ABP5GKQ8</accession>
<evidence type="ECO:0000313" key="2">
    <source>
        <dbReference type="Proteomes" id="UP001500751"/>
    </source>
</evidence>
<gene>
    <name evidence="1" type="ORF">GCM10009839_62480</name>
</gene>
<dbReference type="EMBL" id="BAAAQN010000045">
    <property type="protein sequence ID" value="GAA2048417.1"/>
    <property type="molecule type" value="Genomic_DNA"/>
</dbReference>
<dbReference type="Proteomes" id="UP001500751">
    <property type="component" value="Unassembled WGS sequence"/>
</dbReference>